<keyword evidence="2" id="KW-0802">TPR repeat</keyword>
<reference evidence="4" key="1">
    <citation type="submission" date="2016-03" db="EMBL/GenBank/DDBJ databases">
        <authorList>
            <person name="Ploux O."/>
        </authorList>
    </citation>
    <scope>NUCLEOTIDE SEQUENCE</scope>
    <source>
        <strain evidence="4">UC10</strain>
    </source>
</reference>
<feature type="transmembrane region" description="Helical" evidence="3">
    <location>
        <begin position="182"/>
        <end position="198"/>
    </location>
</feature>
<proteinExistence type="predicted"/>
<organism evidence="4">
    <name type="scientific">uncultured Stenotrophomonas sp</name>
    <dbReference type="NCBI Taxonomy" id="165438"/>
    <lineage>
        <taxon>Bacteria</taxon>
        <taxon>Pseudomonadati</taxon>
        <taxon>Pseudomonadota</taxon>
        <taxon>Gammaproteobacteria</taxon>
        <taxon>Lysobacterales</taxon>
        <taxon>Lysobacteraceae</taxon>
        <taxon>Stenotrophomonas</taxon>
        <taxon>environmental samples</taxon>
    </lineage>
</organism>
<feature type="transmembrane region" description="Helical" evidence="3">
    <location>
        <begin position="128"/>
        <end position="148"/>
    </location>
</feature>
<dbReference type="PANTHER" id="PTHR44227">
    <property type="match status" value="1"/>
</dbReference>
<keyword evidence="3" id="KW-0812">Transmembrane</keyword>
<feature type="transmembrane region" description="Helical" evidence="3">
    <location>
        <begin position="234"/>
        <end position="255"/>
    </location>
</feature>
<dbReference type="PANTHER" id="PTHR44227:SF3">
    <property type="entry name" value="PROTEIN O-MANNOSYL-TRANSFERASE TMTC4"/>
    <property type="match status" value="1"/>
</dbReference>
<feature type="transmembrane region" description="Helical" evidence="3">
    <location>
        <begin position="204"/>
        <end position="222"/>
    </location>
</feature>
<feature type="transmembrane region" description="Helical" evidence="3">
    <location>
        <begin position="309"/>
        <end position="329"/>
    </location>
</feature>
<name>A0A1Y5Q310_9GAMM</name>
<feature type="transmembrane region" description="Helical" evidence="3">
    <location>
        <begin position="335"/>
        <end position="354"/>
    </location>
</feature>
<accession>A0A1Y5Q310</accession>
<keyword evidence="1" id="KW-0677">Repeat</keyword>
<evidence type="ECO:0000256" key="1">
    <source>
        <dbReference type="ARBA" id="ARBA00022737"/>
    </source>
</evidence>
<dbReference type="InterPro" id="IPR052346">
    <property type="entry name" value="O-mannosyl-transferase_TMTC"/>
</dbReference>
<feature type="transmembrane region" description="Helical" evidence="3">
    <location>
        <begin position="98"/>
        <end position="116"/>
    </location>
</feature>
<feature type="transmembrane region" description="Helical" evidence="3">
    <location>
        <begin position="154"/>
        <end position="170"/>
    </location>
</feature>
<sequence length="621" mass="69434">MEQMKKSFVIFLLLALMSAVVAGACLVPGLSGGFIFDDRENITQNAALYVSELGGENLLYAAYSFQPGGGTRALSMLSFALDYWRGGMDASVFKTTNLVIHGLTTLALALFLRRLLQLAQWPPQRVVAGALVLATLWALHPLQVSSVLYVVQRMQTLVTLFMVLALWAYLSMRQAQMAGLRSRQYGVLVGLFWVLGFASKEDAALFPLYALALELTVLRFAAASPRLAAFWRRGYLLMAVAGVATYVLVVVPHYWHWDAYPGREFSSYERLLTQGRVLVMYLGQILLSLPSRLPFFYDDLTISRGVLQPVTTLPALLLLVVLLVWAWQWRQRRPLFALGVLLFFSGHFLTSNVLNLEMAFEHRNQLPLVGVLLAVADLCVAAWQRLSLRPQLGVALVAMLLLAAGTGTAWRAHMWGEPLRFATETLRLLPQSERAWLLLGGTLADRSGFKAGNSWLDRAIATNERGAEITQSVVMLSNIVIYKTIRGDVTPEDWGRLWTRLSQVPMNPQNKKAAFAILENAENGLPLDEDGVVETLEVVVDRTDFTSNQYLRMAAYIHNRTQQQEKALPFLRRAVMIAPPDDPEIIDVFNQLTRAGQEGWVRKLRQIERAKGQVGTTVQEE</sequence>
<dbReference type="EMBL" id="FLTS01000001">
    <property type="protein sequence ID" value="SBV36641.1"/>
    <property type="molecule type" value="Genomic_DNA"/>
</dbReference>
<feature type="transmembrane region" description="Helical" evidence="3">
    <location>
        <begin position="392"/>
        <end position="410"/>
    </location>
</feature>
<gene>
    <name evidence="4" type="ORF">STPYR_11571</name>
</gene>
<keyword evidence="3" id="KW-0472">Membrane</keyword>
<dbReference type="PROSITE" id="PS51257">
    <property type="entry name" value="PROKAR_LIPOPROTEIN"/>
    <property type="match status" value="1"/>
</dbReference>
<keyword evidence="3" id="KW-1133">Transmembrane helix</keyword>
<dbReference type="AlphaFoldDB" id="A0A1Y5Q310"/>
<feature type="transmembrane region" description="Helical" evidence="3">
    <location>
        <begin position="366"/>
        <end position="386"/>
    </location>
</feature>
<evidence type="ECO:0000256" key="2">
    <source>
        <dbReference type="ARBA" id="ARBA00022803"/>
    </source>
</evidence>
<evidence type="ECO:0008006" key="5">
    <source>
        <dbReference type="Google" id="ProtNLM"/>
    </source>
</evidence>
<protein>
    <recommendedName>
        <fullName evidence="5">Transmembrane protein</fullName>
    </recommendedName>
</protein>
<evidence type="ECO:0000256" key="3">
    <source>
        <dbReference type="SAM" id="Phobius"/>
    </source>
</evidence>
<evidence type="ECO:0000313" key="4">
    <source>
        <dbReference type="EMBL" id="SBV36641.1"/>
    </source>
</evidence>